<keyword evidence="2" id="KW-1185">Reference proteome</keyword>
<evidence type="ECO:0000313" key="2">
    <source>
        <dbReference type="Proteomes" id="UP001217417"/>
    </source>
</evidence>
<dbReference type="GO" id="GO:0003676">
    <property type="term" value="F:nucleic acid binding"/>
    <property type="evidence" value="ECO:0007669"/>
    <property type="project" value="InterPro"/>
</dbReference>
<dbReference type="EMBL" id="JARPMG010000005">
    <property type="protein sequence ID" value="KAJ8100820.1"/>
    <property type="molecule type" value="Genomic_DNA"/>
</dbReference>
<organism evidence="1 2">
    <name type="scientific">Lipomyces tetrasporus</name>
    <dbReference type="NCBI Taxonomy" id="54092"/>
    <lineage>
        <taxon>Eukaryota</taxon>
        <taxon>Fungi</taxon>
        <taxon>Dikarya</taxon>
        <taxon>Ascomycota</taxon>
        <taxon>Saccharomycotina</taxon>
        <taxon>Lipomycetes</taxon>
        <taxon>Lipomycetales</taxon>
        <taxon>Lipomycetaceae</taxon>
        <taxon>Lipomyces</taxon>
    </lineage>
</organism>
<comment type="caution">
    <text evidence="1">The sequence shown here is derived from an EMBL/GenBank/DDBJ whole genome shotgun (WGS) entry which is preliminary data.</text>
</comment>
<dbReference type="RefSeq" id="XP_056044270.1">
    <property type="nucleotide sequence ID" value="XM_056184088.1"/>
</dbReference>
<dbReference type="InterPro" id="IPR012337">
    <property type="entry name" value="RNaseH-like_sf"/>
</dbReference>
<dbReference type="Gene3D" id="3.30.420.10">
    <property type="entry name" value="Ribonuclease H-like superfamily/Ribonuclease H"/>
    <property type="match status" value="1"/>
</dbReference>
<proteinExistence type="predicted"/>
<dbReference type="AlphaFoldDB" id="A0AAD7QSU8"/>
<gene>
    <name evidence="1" type="ORF">POJ06DRAFT_112120</name>
</gene>
<dbReference type="InterPro" id="IPR036397">
    <property type="entry name" value="RNaseH_sf"/>
</dbReference>
<name>A0AAD7QSU8_9ASCO</name>
<dbReference type="GeneID" id="80879254"/>
<evidence type="ECO:0000313" key="1">
    <source>
        <dbReference type="EMBL" id="KAJ8100820.1"/>
    </source>
</evidence>
<sequence>MTSLAGTSSSSIVSTSPVYFAIARIDVDDGQRIYDFAHFRDFESDLCQLKEFAQVGNNHTDRRGHVSSGCFLTFNDAIEWLDRQDQAYRAESDIPFPWRPVIVGVAAHADDKGGRKRDSIGQPRPAVACAAYFGDGDCRNFRQALDADKHTKQTAELYGVRTALQRAPRFRDLTVYLRHKSAKDVACENSRQWKARAWRKNDYSVVSSREGNPCADH</sequence>
<accession>A0AAD7QSU8</accession>
<protein>
    <submittedName>
        <fullName evidence="1">Uncharacterized protein</fullName>
    </submittedName>
</protein>
<dbReference type="Proteomes" id="UP001217417">
    <property type="component" value="Unassembled WGS sequence"/>
</dbReference>
<dbReference type="SUPFAM" id="SSF53098">
    <property type="entry name" value="Ribonuclease H-like"/>
    <property type="match status" value="1"/>
</dbReference>
<reference evidence="1" key="1">
    <citation type="submission" date="2023-03" db="EMBL/GenBank/DDBJ databases">
        <title>Near-Complete genome sequence of Lipomyces tetrasporous NRRL Y-64009, an oleaginous yeast capable of growing on lignocellulosic hydrolysates.</title>
        <authorList>
            <consortium name="Lawrence Berkeley National Laboratory"/>
            <person name="Jagtap S.S."/>
            <person name="Liu J.-J."/>
            <person name="Walukiewicz H.E."/>
            <person name="Pangilinan J."/>
            <person name="Lipzen A."/>
            <person name="Ahrendt S."/>
            <person name="Koriabine M."/>
            <person name="Cobaugh K."/>
            <person name="Salamov A."/>
            <person name="Yoshinaga Y."/>
            <person name="Ng V."/>
            <person name="Daum C."/>
            <person name="Grigoriev I.V."/>
            <person name="Slininger P.J."/>
            <person name="Dien B.S."/>
            <person name="Jin Y.-S."/>
            <person name="Rao C.V."/>
        </authorList>
    </citation>
    <scope>NUCLEOTIDE SEQUENCE</scope>
    <source>
        <strain evidence="1">NRRL Y-64009</strain>
    </source>
</reference>